<accession>A0A2P6SIP5</accession>
<dbReference type="EMBL" id="PDCK01000039">
    <property type="protein sequence ID" value="PRQ58550.1"/>
    <property type="molecule type" value="Genomic_DNA"/>
</dbReference>
<name>A0A2P6SIP5_ROSCH</name>
<dbReference type="Gramene" id="PRQ58550">
    <property type="protein sequence ID" value="PRQ58550"/>
    <property type="gene ID" value="RchiOBHm_Chr1g0360531"/>
</dbReference>
<keyword evidence="2" id="KW-1185">Reference proteome</keyword>
<dbReference type="STRING" id="74649.A0A2P6SIP5"/>
<reference evidence="1 2" key="1">
    <citation type="journal article" date="2018" name="Nat. Genet.">
        <title>The Rosa genome provides new insights in the design of modern roses.</title>
        <authorList>
            <person name="Bendahmane M."/>
        </authorList>
    </citation>
    <scope>NUCLEOTIDE SEQUENCE [LARGE SCALE GENOMIC DNA]</scope>
    <source>
        <strain evidence="2">cv. Old Blush</strain>
    </source>
</reference>
<dbReference type="InterPro" id="IPR023393">
    <property type="entry name" value="START-like_dom_sf"/>
</dbReference>
<gene>
    <name evidence="1" type="ORF">RchiOBHm_Chr1g0360531</name>
</gene>
<protein>
    <submittedName>
        <fullName evidence="1">Putative START-like domain-containing protein</fullName>
    </submittedName>
</protein>
<organism evidence="1 2">
    <name type="scientific">Rosa chinensis</name>
    <name type="common">China rose</name>
    <dbReference type="NCBI Taxonomy" id="74649"/>
    <lineage>
        <taxon>Eukaryota</taxon>
        <taxon>Viridiplantae</taxon>
        <taxon>Streptophyta</taxon>
        <taxon>Embryophyta</taxon>
        <taxon>Tracheophyta</taxon>
        <taxon>Spermatophyta</taxon>
        <taxon>Magnoliopsida</taxon>
        <taxon>eudicotyledons</taxon>
        <taxon>Gunneridae</taxon>
        <taxon>Pentapetalae</taxon>
        <taxon>rosids</taxon>
        <taxon>fabids</taxon>
        <taxon>Rosales</taxon>
        <taxon>Rosaceae</taxon>
        <taxon>Rosoideae</taxon>
        <taxon>Rosoideae incertae sedis</taxon>
        <taxon>Rosa</taxon>
    </lineage>
</organism>
<dbReference type="Gene3D" id="3.30.530.20">
    <property type="match status" value="1"/>
</dbReference>
<evidence type="ECO:0000313" key="2">
    <source>
        <dbReference type="Proteomes" id="UP000238479"/>
    </source>
</evidence>
<dbReference type="AlphaFoldDB" id="A0A2P6SIP5"/>
<dbReference type="Proteomes" id="UP000238479">
    <property type="component" value="Chromosome 1"/>
</dbReference>
<dbReference type="SUPFAM" id="SSF55961">
    <property type="entry name" value="Bet v1-like"/>
    <property type="match status" value="1"/>
</dbReference>
<proteinExistence type="predicted"/>
<evidence type="ECO:0000313" key="1">
    <source>
        <dbReference type="EMBL" id="PRQ58550.1"/>
    </source>
</evidence>
<sequence length="141" mass="15750">MKISASLHHLCRARNGRRLEISVGEDDQEAARPDPAPCDAGDRCSHLHCMVACPVRGLTTHAEAYKPFIKSYHVIVGDGEVCILCEVPAYNNMERLDLLDEESQLISFSMVGGDHRLSSSSSCVFFFFFFFFGAEHRPQVV</sequence>
<comment type="caution">
    <text evidence="1">The sequence shown here is derived from an EMBL/GenBank/DDBJ whole genome shotgun (WGS) entry which is preliminary data.</text>
</comment>